<evidence type="ECO:0000313" key="21">
    <source>
        <dbReference type="Proteomes" id="UP000642070"/>
    </source>
</evidence>
<evidence type="ECO:0000313" key="20">
    <source>
        <dbReference type="EMBL" id="GGM66251.1"/>
    </source>
</evidence>
<feature type="transmembrane region" description="Helical" evidence="19">
    <location>
        <begin position="200"/>
        <end position="218"/>
    </location>
</feature>
<evidence type="ECO:0000256" key="3">
    <source>
        <dbReference type="ARBA" id="ARBA00004663"/>
    </source>
</evidence>
<organism evidence="20 21">
    <name type="scientific">Dactylosporangium sucinum</name>
    <dbReference type="NCBI Taxonomy" id="1424081"/>
    <lineage>
        <taxon>Bacteria</taxon>
        <taxon>Bacillati</taxon>
        <taxon>Actinomycetota</taxon>
        <taxon>Actinomycetes</taxon>
        <taxon>Micromonosporales</taxon>
        <taxon>Micromonosporaceae</taxon>
        <taxon>Dactylosporangium</taxon>
    </lineage>
</organism>
<evidence type="ECO:0000256" key="7">
    <source>
        <dbReference type="ARBA" id="ARBA00022475"/>
    </source>
</evidence>
<sequence length="248" mass="24524">MGGLRLALTLFTVAPVRADRFDRATARVAMVLAPVVGGLLGLVLGLLGWALATLGASPLLTAALLVGAAVLLTRALHVDGLADVADGLGSYAPPARALEIMKKPDIGPFGVAAIVLVLLVDAAALSAVVADTSDLSVVALVVIAFAAGRLAATVACRRGLPAARPEGLGALVAETVPLPLVVVAALVIAGFAVLADPVRGPVAVGVAVIVAWGLTAHARRRFGGLTGDVVGAAVELSTMAALVVLATG</sequence>
<dbReference type="GO" id="GO:0005886">
    <property type="term" value="C:plasma membrane"/>
    <property type="evidence" value="ECO:0007669"/>
    <property type="project" value="UniProtKB-SubCell"/>
</dbReference>
<comment type="cofactor">
    <cofactor evidence="1 19">
        <name>Mg(2+)</name>
        <dbReference type="ChEBI" id="CHEBI:18420"/>
    </cofactor>
</comment>
<reference evidence="20" key="2">
    <citation type="submission" date="2020-09" db="EMBL/GenBank/DDBJ databases">
        <authorList>
            <person name="Sun Q."/>
            <person name="Ohkuma M."/>
        </authorList>
    </citation>
    <scope>NUCLEOTIDE SEQUENCE</scope>
    <source>
        <strain evidence="20">JCM 19831</strain>
    </source>
</reference>
<accession>A0A917UAB3</accession>
<evidence type="ECO:0000256" key="18">
    <source>
        <dbReference type="ARBA" id="ARBA00049504"/>
    </source>
</evidence>
<comment type="function">
    <text evidence="14 19">Joins adenosylcobinamide-GDP and alpha-ribazole to generate adenosylcobalamin (Ado-cobalamin). Also synthesizes adenosylcobalamin 5'-phosphate from adenosylcobinamide-GDP and alpha-ribazole 5'-phosphate.</text>
</comment>
<comment type="catalytic activity">
    <reaction evidence="18 19">
        <text>alpha-ribazole 5'-phosphate + adenosylcob(III)inamide-GDP = adenosylcob(III)alamin 5'-phosphate + GMP + H(+)</text>
        <dbReference type="Rhea" id="RHEA:23560"/>
        <dbReference type="ChEBI" id="CHEBI:15378"/>
        <dbReference type="ChEBI" id="CHEBI:57918"/>
        <dbReference type="ChEBI" id="CHEBI:58115"/>
        <dbReference type="ChEBI" id="CHEBI:60487"/>
        <dbReference type="ChEBI" id="CHEBI:60493"/>
        <dbReference type="EC" id="2.7.8.26"/>
    </reaction>
</comment>
<keyword evidence="10 19" id="KW-0812">Transmembrane</keyword>
<evidence type="ECO:0000256" key="8">
    <source>
        <dbReference type="ARBA" id="ARBA00022573"/>
    </source>
</evidence>
<evidence type="ECO:0000256" key="6">
    <source>
        <dbReference type="ARBA" id="ARBA00015850"/>
    </source>
</evidence>
<feature type="transmembrane region" description="Helical" evidence="19">
    <location>
        <begin position="135"/>
        <end position="156"/>
    </location>
</feature>
<evidence type="ECO:0000256" key="14">
    <source>
        <dbReference type="ARBA" id="ARBA00025228"/>
    </source>
</evidence>
<evidence type="ECO:0000256" key="13">
    <source>
        <dbReference type="ARBA" id="ARBA00023136"/>
    </source>
</evidence>
<evidence type="ECO:0000256" key="17">
    <source>
        <dbReference type="ARBA" id="ARBA00048623"/>
    </source>
</evidence>
<keyword evidence="11 19" id="KW-0460">Magnesium</keyword>
<keyword evidence="8 19" id="KW-0169">Cobalamin biosynthesis</keyword>
<evidence type="ECO:0000256" key="9">
    <source>
        <dbReference type="ARBA" id="ARBA00022679"/>
    </source>
</evidence>
<dbReference type="Proteomes" id="UP000642070">
    <property type="component" value="Unassembled WGS sequence"/>
</dbReference>
<comment type="caution">
    <text evidence="20">The sequence shown here is derived from an EMBL/GenBank/DDBJ whole genome shotgun (WGS) entry which is preliminary data.</text>
</comment>
<comment type="subcellular location">
    <subcellularLocation>
        <location evidence="2 19">Cell membrane</location>
        <topology evidence="2 19">Multi-pass membrane protein</topology>
    </subcellularLocation>
</comment>
<dbReference type="Pfam" id="PF02654">
    <property type="entry name" value="CobS"/>
    <property type="match status" value="1"/>
</dbReference>
<keyword evidence="7 19" id="KW-1003">Cell membrane</keyword>
<evidence type="ECO:0000256" key="1">
    <source>
        <dbReference type="ARBA" id="ARBA00001946"/>
    </source>
</evidence>
<keyword evidence="21" id="KW-1185">Reference proteome</keyword>
<protein>
    <recommendedName>
        <fullName evidence="6 19">Adenosylcobinamide-GDP ribazoletransferase</fullName>
        <ecNumber evidence="5 19">2.7.8.26</ecNumber>
    </recommendedName>
    <alternativeName>
        <fullName evidence="16 19">Cobalamin synthase</fullName>
    </alternativeName>
    <alternativeName>
        <fullName evidence="15 19">Cobalamin-5'-phosphate synthase</fullName>
    </alternativeName>
</protein>
<evidence type="ECO:0000256" key="15">
    <source>
        <dbReference type="ARBA" id="ARBA00032605"/>
    </source>
</evidence>
<comment type="pathway">
    <text evidence="3 19">Cofactor biosynthesis; adenosylcobalamin biosynthesis; adenosylcobalamin from cob(II)yrinate a,c-diamide: step 7/7.</text>
</comment>
<gene>
    <name evidence="19 20" type="primary">cobS</name>
    <name evidence="20" type="ORF">GCM10007977_079800</name>
</gene>
<feature type="transmembrane region" description="Helical" evidence="19">
    <location>
        <begin position="225"/>
        <end position="246"/>
    </location>
</feature>
<evidence type="ECO:0000256" key="2">
    <source>
        <dbReference type="ARBA" id="ARBA00004651"/>
    </source>
</evidence>
<comment type="similarity">
    <text evidence="4 19">Belongs to the CobS family.</text>
</comment>
<dbReference type="GO" id="GO:0051073">
    <property type="term" value="F:adenosylcobinamide-GDP ribazoletransferase activity"/>
    <property type="evidence" value="ECO:0007669"/>
    <property type="project" value="UniProtKB-UniRule"/>
</dbReference>
<feature type="transmembrane region" description="Helical" evidence="19">
    <location>
        <begin position="28"/>
        <end position="52"/>
    </location>
</feature>
<evidence type="ECO:0000256" key="4">
    <source>
        <dbReference type="ARBA" id="ARBA00010561"/>
    </source>
</evidence>
<dbReference type="EMBL" id="BMPI01000053">
    <property type="protein sequence ID" value="GGM66251.1"/>
    <property type="molecule type" value="Genomic_DNA"/>
</dbReference>
<evidence type="ECO:0000256" key="16">
    <source>
        <dbReference type="ARBA" id="ARBA00032853"/>
    </source>
</evidence>
<dbReference type="InterPro" id="IPR003805">
    <property type="entry name" value="CobS"/>
</dbReference>
<dbReference type="NCBIfam" id="TIGR00317">
    <property type="entry name" value="cobS"/>
    <property type="match status" value="1"/>
</dbReference>
<dbReference type="EC" id="2.7.8.26" evidence="5 19"/>
<evidence type="ECO:0000256" key="5">
    <source>
        <dbReference type="ARBA" id="ARBA00013200"/>
    </source>
</evidence>
<dbReference type="AlphaFoldDB" id="A0A917UAB3"/>
<evidence type="ECO:0000256" key="11">
    <source>
        <dbReference type="ARBA" id="ARBA00022842"/>
    </source>
</evidence>
<evidence type="ECO:0000256" key="10">
    <source>
        <dbReference type="ARBA" id="ARBA00022692"/>
    </source>
</evidence>
<dbReference type="HAMAP" id="MF_00719">
    <property type="entry name" value="CobS"/>
    <property type="match status" value="1"/>
</dbReference>
<proteinExistence type="inferred from homology"/>
<keyword evidence="12 19" id="KW-1133">Transmembrane helix</keyword>
<dbReference type="GO" id="GO:0008818">
    <property type="term" value="F:cobalamin 5'-phosphate synthase activity"/>
    <property type="evidence" value="ECO:0007669"/>
    <property type="project" value="UniProtKB-UniRule"/>
</dbReference>
<dbReference type="GO" id="GO:0009236">
    <property type="term" value="P:cobalamin biosynthetic process"/>
    <property type="evidence" value="ECO:0007669"/>
    <property type="project" value="UniProtKB-UniRule"/>
</dbReference>
<feature type="transmembrane region" description="Helical" evidence="19">
    <location>
        <begin position="168"/>
        <end position="194"/>
    </location>
</feature>
<evidence type="ECO:0000256" key="12">
    <source>
        <dbReference type="ARBA" id="ARBA00022989"/>
    </source>
</evidence>
<evidence type="ECO:0000256" key="19">
    <source>
        <dbReference type="HAMAP-Rule" id="MF_00719"/>
    </source>
</evidence>
<keyword evidence="13 19" id="KW-0472">Membrane</keyword>
<reference evidence="20" key="1">
    <citation type="journal article" date="2014" name="Int. J. Syst. Evol. Microbiol.">
        <title>Complete genome sequence of Corynebacterium casei LMG S-19264T (=DSM 44701T), isolated from a smear-ripened cheese.</title>
        <authorList>
            <consortium name="US DOE Joint Genome Institute (JGI-PGF)"/>
            <person name="Walter F."/>
            <person name="Albersmeier A."/>
            <person name="Kalinowski J."/>
            <person name="Ruckert C."/>
        </authorList>
    </citation>
    <scope>NUCLEOTIDE SEQUENCE</scope>
    <source>
        <strain evidence="20">JCM 19831</strain>
    </source>
</reference>
<name>A0A917UAB3_9ACTN</name>
<keyword evidence="9 19" id="KW-0808">Transferase</keyword>
<dbReference type="RefSeq" id="WP_190255250.1">
    <property type="nucleotide sequence ID" value="NZ_BMPI01000053.1"/>
</dbReference>
<dbReference type="PANTHER" id="PTHR34148">
    <property type="entry name" value="ADENOSYLCOBINAMIDE-GDP RIBAZOLETRANSFERASE"/>
    <property type="match status" value="1"/>
</dbReference>
<feature type="transmembrane region" description="Helical" evidence="19">
    <location>
        <begin position="106"/>
        <end position="129"/>
    </location>
</feature>
<dbReference type="PANTHER" id="PTHR34148:SF1">
    <property type="entry name" value="ADENOSYLCOBINAMIDE-GDP RIBAZOLETRANSFERASE"/>
    <property type="match status" value="1"/>
</dbReference>
<comment type="catalytic activity">
    <reaction evidence="17 19">
        <text>alpha-ribazole + adenosylcob(III)inamide-GDP = adenosylcob(III)alamin + GMP + H(+)</text>
        <dbReference type="Rhea" id="RHEA:16049"/>
        <dbReference type="ChEBI" id="CHEBI:10329"/>
        <dbReference type="ChEBI" id="CHEBI:15378"/>
        <dbReference type="ChEBI" id="CHEBI:18408"/>
        <dbReference type="ChEBI" id="CHEBI:58115"/>
        <dbReference type="ChEBI" id="CHEBI:60487"/>
        <dbReference type="EC" id="2.7.8.26"/>
    </reaction>
</comment>